<proteinExistence type="predicted"/>
<name>A0A0F9B8W9_9ZZZZ</name>
<dbReference type="EMBL" id="LAZR01053371">
    <property type="protein sequence ID" value="KKK80891.1"/>
    <property type="molecule type" value="Genomic_DNA"/>
</dbReference>
<dbReference type="AlphaFoldDB" id="A0A0F9B8W9"/>
<accession>A0A0F9B8W9</accession>
<evidence type="ECO:0000313" key="1">
    <source>
        <dbReference type="EMBL" id="KKK80891.1"/>
    </source>
</evidence>
<organism evidence="1">
    <name type="scientific">marine sediment metagenome</name>
    <dbReference type="NCBI Taxonomy" id="412755"/>
    <lineage>
        <taxon>unclassified sequences</taxon>
        <taxon>metagenomes</taxon>
        <taxon>ecological metagenomes</taxon>
    </lineage>
</organism>
<comment type="caution">
    <text evidence="1">The sequence shown here is derived from an EMBL/GenBank/DDBJ whole genome shotgun (WGS) entry which is preliminary data.</text>
</comment>
<gene>
    <name evidence="1" type="ORF">LCGC14_2818940</name>
</gene>
<protein>
    <submittedName>
        <fullName evidence="1">Uncharacterized protein</fullName>
    </submittedName>
</protein>
<sequence>MIWVLITSFLWSSISGLSEYHRIKDRQLYKENNYEYKYHSQQWHKLEFIDAGLAIGTGVAITLDAVNEKSLWIGVADFVLVSGIRWNLRDGVYNMKQGNSFYYQSPNTTSGIEQLGTPLVKISFLICALIFRMLM</sequence>
<reference evidence="1" key="1">
    <citation type="journal article" date="2015" name="Nature">
        <title>Complex archaea that bridge the gap between prokaryotes and eukaryotes.</title>
        <authorList>
            <person name="Spang A."/>
            <person name="Saw J.H."/>
            <person name="Jorgensen S.L."/>
            <person name="Zaremba-Niedzwiedzka K."/>
            <person name="Martijn J."/>
            <person name="Lind A.E."/>
            <person name="van Eijk R."/>
            <person name="Schleper C."/>
            <person name="Guy L."/>
            <person name="Ettema T.J."/>
        </authorList>
    </citation>
    <scope>NUCLEOTIDE SEQUENCE</scope>
</reference>